<sequence>MAIQKVNGVALAQLQTELTHNFLSVKGQLTRLHATIDNLEGQWRGIGAGAFNAKQTQINNNMVGIGKLLLKFQEAIEAARTISGNTEDAVSAAMRGIDVVDGYAGSSPPPPAAAPASKLSSY</sequence>
<gene>
    <name evidence="1" type="ORF">HNQ79_004948</name>
</gene>
<dbReference type="EMBL" id="JACHEM010000013">
    <property type="protein sequence ID" value="MBB6438441.1"/>
    <property type="molecule type" value="Genomic_DNA"/>
</dbReference>
<dbReference type="SUPFAM" id="SSF140453">
    <property type="entry name" value="EsxAB dimer-like"/>
    <property type="match status" value="1"/>
</dbReference>
<protein>
    <submittedName>
        <fullName evidence="1">Uncharacterized protein YukE</fullName>
    </submittedName>
</protein>
<dbReference type="RefSeq" id="WP_185034543.1">
    <property type="nucleotide sequence ID" value="NZ_BNBN01000011.1"/>
</dbReference>
<dbReference type="Pfam" id="PF06013">
    <property type="entry name" value="WXG100"/>
    <property type="match status" value="1"/>
</dbReference>
<dbReference type="InterPro" id="IPR010310">
    <property type="entry name" value="T7SS_ESAT-6-like"/>
</dbReference>
<evidence type="ECO:0000313" key="1">
    <source>
        <dbReference type="EMBL" id="MBB6438441.1"/>
    </source>
</evidence>
<dbReference type="InterPro" id="IPR036689">
    <property type="entry name" value="ESAT-6-like_sf"/>
</dbReference>
<dbReference type="AlphaFoldDB" id="A0A7X0HIT8"/>
<proteinExistence type="predicted"/>
<evidence type="ECO:0000313" key="2">
    <source>
        <dbReference type="Proteomes" id="UP000540423"/>
    </source>
</evidence>
<dbReference type="Gene3D" id="1.10.287.1060">
    <property type="entry name" value="ESAT-6-like"/>
    <property type="match status" value="1"/>
</dbReference>
<reference evidence="1 2" key="1">
    <citation type="submission" date="2020-08" db="EMBL/GenBank/DDBJ databases">
        <title>Genomic Encyclopedia of Type Strains, Phase IV (KMG-IV): sequencing the most valuable type-strain genomes for metagenomic binning, comparative biology and taxonomic classification.</title>
        <authorList>
            <person name="Goeker M."/>
        </authorList>
    </citation>
    <scope>NUCLEOTIDE SEQUENCE [LARGE SCALE GENOMIC DNA]</scope>
    <source>
        <strain evidence="1 2">DSM 40141</strain>
    </source>
</reference>
<organism evidence="1 2">
    <name type="scientific">Streptomyces candidus</name>
    <dbReference type="NCBI Taxonomy" id="67283"/>
    <lineage>
        <taxon>Bacteria</taxon>
        <taxon>Bacillati</taxon>
        <taxon>Actinomycetota</taxon>
        <taxon>Actinomycetes</taxon>
        <taxon>Kitasatosporales</taxon>
        <taxon>Streptomycetaceae</taxon>
        <taxon>Streptomyces</taxon>
    </lineage>
</organism>
<comment type="caution">
    <text evidence="1">The sequence shown here is derived from an EMBL/GenBank/DDBJ whole genome shotgun (WGS) entry which is preliminary data.</text>
</comment>
<accession>A0A7X0HIT8</accession>
<name>A0A7X0HIT8_9ACTN</name>
<dbReference type="Proteomes" id="UP000540423">
    <property type="component" value="Unassembled WGS sequence"/>
</dbReference>
<keyword evidence="2" id="KW-1185">Reference proteome</keyword>